<feature type="transmembrane region" description="Helical" evidence="1">
    <location>
        <begin position="477"/>
        <end position="499"/>
    </location>
</feature>
<sequence length="597" mass="63355">MSASRQPDAKWMRAMPLWAVRTVLLGLLWLAALAGFSHFLTRLPPWGWLFAVLLLALLPAWGLWLAFMLRKKLLHFQFSPQGRIARWFSGGWWPACKALVLALLLCTATLWQSWFLAFWEWALLACAPLLYVAWAGWAQRKLALEFSSSAFAWAWSQRMAQWLLLGILGSAWLYGMARQQDFGRVLSTGTEPAVLNVALSQIHAAPSGLVRWGLDALLAVQIAGGALADLPQTPALRWLLLALLGPVGVLLCMGSAMQGASGSAAILRQARPPQAAGSAVHSAPLLALVAVLVLGILVQTTASVDGLARQHESPLALKPLIECERIGQQLYTLGTLEATCKQALEILGQAQVAKALCQSIPAINQQLDAAVERYLDWYFSLGAEWGRIFSLLTGDVSQFLQSKLTETLGATPGLEGWMRNLQQQAQTSGAVLSQGQQQIQETLARHHLALDANQCRVRADVPQLPALDLLGNARQRLTASAVAGTGAGAFAAVVAGKAMAKTSMKAASKVLAKAAAKQGLGKAGAAVAGAAVGSVVPGIGTAAGAVAGAVAGALLGVGIDWAALYAEELLTRDAMREDLCTALKEQLQAVSQVMGCP</sequence>
<proteinExistence type="predicted"/>
<evidence type="ECO:0000256" key="1">
    <source>
        <dbReference type="SAM" id="Phobius"/>
    </source>
</evidence>
<accession>A0A843BEL9</accession>
<feature type="transmembrane region" description="Helical" evidence="1">
    <location>
        <begin position="117"/>
        <end position="138"/>
    </location>
</feature>
<dbReference type="EMBL" id="JABBCQ020000016">
    <property type="protein sequence ID" value="MBI1626177.1"/>
    <property type="molecule type" value="Genomic_DNA"/>
</dbReference>
<evidence type="ECO:0000313" key="2">
    <source>
        <dbReference type="EMBL" id="MBI1626177.1"/>
    </source>
</evidence>
<feature type="transmembrane region" description="Helical" evidence="1">
    <location>
        <begin position="520"/>
        <end position="539"/>
    </location>
</feature>
<dbReference type="RefSeq" id="WP_198461506.1">
    <property type="nucleotide sequence ID" value="NZ_JABBCQ020000016.1"/>
</dbReference>
<organism evidence="2 3">
    <name type="scientific">Comamonas suwonensis</name>
    <dbReference type="NCBI Taxonomy" id="2606214"/>
    <lineage>
        <taxon>Bacteria</taxon>
        <taxon>Pseudomonadati</taxon>
        <taxon>Pseudomonadota</taxon>
        <taxon>Betaproteobacteria</taxon>
        <taxon>Burkholderiales</taxon>
        <taxon>Comamonadaceae</taxon>
        <taxon>Comamonas</taxon>
    </lineage>
</organism>
<keyword evidence="1" id="KW-1133">Transmembrane helix</keyword>
<evidence type="ECO:0000313" key="3">
    <source>
        <dbReference type="Proteomes" id="UP000530032"/>
    </source>
</evidence>
<keyword evidence="1" id="KW-0812">Transmembrane</keyword>
<protein>
    <submittedName>
        <fullName evidence="2">Uncharacterized protein</fullName>
    </submittedName>
</protein>
<feature type="transmembrane region" description="Helical" evidence="1">
    <location>
        <begin position="278"/>
        <end position="298"/>
    </location>
</feature>
<keyword evidence="3" id="KW-1185">Reference proteome</keyword>
<keyword evidence="1" id="KW-0472">Membrane</keyword>
<feature type="transmembrane region" description="Helical" evidence="1">
    <location>
        <begin position="47"/>
        <end position="69"/>
    </location>
</feature>
<gene>
    <name evidence="2" type="ORF">HF327_016910</name>
</gene>
<comment type="caution">
    <text evidence="2">The sequence shown here is derived from an EMBL/GenBank/DDBJ whole genome shotgun (WGS) entry which is preliminary data.</text>
</comment>
<dbReference type="Proteomes" id="UP000530032">
    <property type="component" value="Unassembled WGS sequence"/>
</dbReference>
<name>A0A843BEL9_9BURK</name>
<reference evidence="2" key="1">
    <citation type="submission" date="2020-12" db="EMBL/GenBank/DDBJ databases">
        <title>Comamonas sp. nov., isolated from stream water.</title>
        <authorList>
            <person name="Park K.-H."/>
        </authorList>
    </citation>
    <scope>NUCLEOTIDE SEQUENCE</scope>
    <source>
        <strain evidence="2">EJ-4</strain>
    </source>
</reference>
<feature type="transmembrane region" description="Helical" evidence="1">
    <location>
        <begin position="545"/>
        <end position="566"/>
    </location>
</feature>
<feature type="transmembrane region" description="Helical" evidence="1">
    <location>
        <begin position="90"/>
        <end position="111"/>
    </location>
</feature>
<feature type="transmembrane region" description="Helical" evidence="1">
    <location>
        <begin position="235"/>
        <end position="257"/>
    </location>
</feature>
<dbReference type="AlphaFoldDB" id="A0A843BEL9"/>
<feature type="transmembrane region" description="Helical" evidence="1">
    <location>
        <begin position="159"/>
        <end position="177"/>
    </location>
</feature>